<dbReference type="InterPro" id="IPR036264">
    <property type="entry name" value="Bact_exopeptidase_dim_dom"/>
</dbReference>
<comment type="cofactor">
    <cofactor evidence="2">
        <name>Zn(2+)</name>
        <dbReference type="ChEBI" id="CHEBI:29105"/>
    </cofactor>
</comment>
<evidence type="ECO:0000313" key="13">
    <source>
        <dbReference type="EMBL" id="NBI07330.1"/>
    </source>
</evidence>
<dbReference type="InterPro" id="IPR001261">
    <property type="entry name" value="ArgE/DapE_CS"/>
</dbReference>
<dbReference type="UniPathway" id="UPA00034">
    <property type="reaction ID" value="UER00021"/>
</dbReference>
<sequence length="400" mass="44878">MYNKKVDEIKELISEKEVIKIIKELVEIPSYPGIQSQETKVAEKIKHIFESENIKVEVQEVVDGRCNVIARIKGNGIGKNLLLTGHTDTVPPYDMENACKLIEKDNKLYGRGTVDMKGPLACMIASMIAIKRSKVELKGDLIFAGVIDEEEGSEGTIDLLKRNLDIDAAIVGEPTRLEICVAHRGLEWIEFDFVGKTVHGGKQEEGINAIVKATNFIQRIEDEVIPKIYSNTHPIIGTSSMNYGTINGGTQPSTVAGNCKLKIDRRWVPKENYQDMLKEYQDILDDMSKKDDKFKCEMKIMKESVMRDGYVHEAMETDTNSDIVKISKGITDKIMDKDTKLTYFPAWTDGGLLSSYANIETIVFAPGDLESAHSSKEFIDKKQVYPATVIYTLIAMEYCS</sequence>
<dbReference type="EC" id="3.5.1.18" evidence="5"/>
<keyword evidence="9" id="KW-0862">Zinc</keyword>
<evidence type="ECO:0000256" key="10">
    <source>
        <dbReference type="ARBA" id="ARBA00023285"/>
    </source>
</evidence>
<dbReference type="SUPFAM" id="SSF53187">
    <property type="entry name" value="Zn-dependent exopeptidases"/>
    <property type="match status" value="1"/>
</dbReference>
<evidence type="ECO:0000256" key="11">
    <source>
        <dbReference type="ARBA" id="ARBA00051301"/>
    </source>
</evidence>
<proteinExistence type="inferred from homology"/>
<comment type="cofactor">
    <cofactor evidence="1">
        <name>Co(2+)</name>
        <dbReference type="ChEBI" id="CHEBI:48828"/>
    </cofactor>
</comment>
<keyword evidence="8" id="KW-0378">Hydrolase</keyword>
<evidence type="ECO:0000256" key="8">
    <source>
        <dbReference type="ARBA" id="ARBA00022801"/>
    </source>
</evidence>
<evidence type="ECO:0000256" key="1">
    <source>
        <dbReference type="ARBA" id="ARBA00001941"/>
    </source>
</evidence>
<evidence type="ECO:0000256" key="3">
    <source>
        <dbReference type="ARBA" id="ARBA00005130"/>
    </source>
</evidence>
<dbReference type="SUPFAM" id="SSF55031">
    <property type="entry name" value="Bacterial exopeptidase dimerisation domain"/>
    <property type="match status" value="1"/>
</dbReference>
<dbReference type="InterPro" id="IPR002933">
    <property type="entry name" value="Peptidase_M20"/>
</dbReference>
<dbReference type="RefSeq" id="WP_160197793.1">
    <property type="nucleotide sequence ID" value="NZ_QXXA01000011.1"/>
</dbReference>
<comment type="pathway">
    <text evidence="3">Amino-acid biosynthesis; L-lysine biosynthesis via DAP pathway; LL-2,6-diaminopimelate from (S)-tetrahydrodipicolinate (succinylase route): step 3/3.</text>
</comment>
<feature type="domain" description="Peptidase M20 dimerisation" evidence="12">
    <location>
        <begin position="181"/>
        <end position="291"/>
    </location>
</feature>
<keyword evidence="7" id="KW-0479">Metal-binding</keyword>
<evidence type="ECO:0000256" key="6">
    <source>
        <dbReference type="ARBA" id="ARBA00016853"/>
    </source>
</evidence>
<comment type="caution">
    <text evidence="13">The sequence shown here is derived from an EMBL/GenBank/DDBJ whole genome shotgun (WGS) entry which is preliminary data.</text>
</comment>
<dbReference type="NCBIfam" id="TIGR01910">
    <property type="entry name" value="DapE-ArgE"/>
    <property type="match status" value="1"/>
</dbReference>
<dbReference type="PANTHER" id="PTHR43808">
    <property type="entry name" value="ACETYLORNITHINE DEACETYLASE"/>
    <property type="match status" value="1"/>
</dbReference>
<dbReference type="Pfam" id="PF07687">
    <property type="entry name" value="M20_dimer"/>
    <property type="match status" value="1"/>
</dbReference>
<protein>
    <recommendedName>
        <fullName evidence="6">Probable succinyl-diaminopimelate desuccinylase</fullName>
        <ecNumber evidence="5">3.5.1.18</ecNumber>
    </recommendedName>
</protein>
<dbReference type="CDD" id="cd08659">
    <property type="entry name" value="M20_ArgE_DapE-like"/>
    <property type="match status" value="1"/>
</dbReference>
<dbReference type="GO" id="GO:0009014">
    <property type="term" value="F:succinyl-diaminopimelate desuccinylase activity"/>
    <property type="evidence" value="ECO:0007669"/>
    <property type="project" value="UniProtKB-EC"/>
</dbReference>
<evidence type="ECO:0000259" key="12">
    <source>
        <dbReference type="Pfam" id="PF07687"/>
    </source>
</evidence>
<dbReference type="InterPro" id="IPR010182">
    <property type="entry name" value="ArgE/DapE"/>
</dbReference>
<evidence type="ECO:0000313" key="14">
    <source>
        <dbReference type="Proteomes" id="UP000467132"/>
    </source>
</evidence>
<dbReference type="Gene3D" id="3.30.70.360">
    <property type="match status" value="1"/>
</dbReference>
<dbReference type="Proteomes" id="UP000467132">
    <property type="component" value="Unassembled WGS sequence"/>
</dbReference>
<accession>A0A845QYU6</accession>
<keyword evidence="10" id="KW-0170">Cobalt</keyword>
<reference evidence="13 14" key="1">
    <citation type="submission" date="2018-08" db="EMBL/GenBank/DDBJ databases">
        <title>Murine metabolic-syndrome-specific gut microbial biobank.</title>
        <authorList>
            <person name="Liu C."/>
        </authorList>
    </citation>
    <scope>NUCLEOTIDE SEQUENCE [LARGE SCALE GENOMIC DNA]</scope>
    <source>
        <strain evidence="13 14">583</strain>
    </source>
</reference>
<dbReference type="Gene3D" id="3.40.630.10">
    <property type="entry name" value="Zn peptidases"/>
    <property type="match status" value="1"/>
</dbReference>
<evidence type="ECO:0000256" key="7">
    <source>
        <dbReference type="ARBA" id="ARBA00022723"/>
    </source>
</evidence>
<evidence type="ECO:0000256" key="5">
    <source>
        <dbReference type="ARBA" id="ARBA00011921"/>
    </source>
</evidence>
<dbReference type="OrthoDB" id="9792335at2"/>
<evidence type="ECO:0000256" key="4">
    <source>
        <dbReference type="ARBA" id="ARBA00006247"/>
    </source>
</evidence>
<dbReference type="PROSITE" id="PS00758">
    <property type="entry name" value="ARGE_DAPE_CPG2_1"/>
    <property type="match status" value="1"/>
</dbReference>
<evidence type="ECO:0000256" key="2">
    <source>
        <dbReference type="ARBA" id="ARBA00001947"/>
    </source>
</evidence>
<dbReference type="GO" id="GO:0046872">
    <property type="term" value="F:metal ion binding"/>
    <property type="evidence" value="ECO:0007669"/>
    <property type="project" value="UniProtKB-KW"/>
</dbReference>
<gene>
    <name evidence="13" type="ORF">D3Z33_10770</name>
</gene>
<dbReference type="AlphaFoldDB" id="A0A845QYU6"/>
<dbReference type="InterPro" id="IPR050072">
    <property type="entry name" value="Peptidase_M20A"/>
</dbReference>
<dbReference type="InterPro" id="IPR011650">
    <property type="entry name" value="Peptidase_M20_dimer"/>
</dbReference>
<dbReference type="EMBL" id="QXXA01000011">
    <property type="protein sequence ID" value="NBI07330.1"/>
    <property type="molecule type" value="Genomic_DNA"/>
</dbReference>
<comment type="similarity">
    <text evidence="4">Belongs to the peptidase M20A family.</text>
</comment>
<name>A0A845QYU6_9CLOT</name>
<keyword evidence="14" id="KW-1185">Reference proteome</keyword>
<comment type="catalytic activity">
    <reaction evidence="11">
        <text>N-succinyl-(2S,6S)-2,6-diaminopimelate + H2O = (2S,6S)-2,6-diaminopimelate + succinate</text>
        <dbReference type="Rhea" id="RHEA:22608"/>
        <dbReference type="ChEBI" id="CHEBI:15377"/>
        <dbReference type="ChEBI" id="CHEBI:30031"/>
        <dbReference type="ChEBI" id="CHEBI:57609"/>
        <dbReference type="ChEBI" id="CHEBI:58087"/>
        <dbReference type="EC" id="3.5.1.18"/>
    </reaction>
</comment>
<dbReference type="GO" id="GO:0009089">
    <property type="term" value="P:lysine biosynthetic process via diaminopimelate"/>
    <property type="evidence" value="ECO:0007669"/>
    <property type="project" value="UniProtKB-UniPathway"/>
</dbReference>
<organism evidence="13 14">
    <name type="scientific">Senegalia massiliensis</name>
    <dbReference type="NCBI Taxonomy" id="1720316"/>
    <lineage>
        <taxon>Bacteria</taxon>
        <taxon>Bacillati</taxon>
        <taxon>Bacillota</taxon>
        <taxon>Clostridia</taxon>
        <taxon>Eubacteriales</taxon>
        <taxon>Clostridiaceae</taxon>
        <taxon>Senegalia</taxon>
    </lineage>
</organism>
<evidence type="ECO:0000256" key="9">
    <source>
        <dbReference type="ARBA" id="ARBA00022833"/>
    </source>
</evidence>
<dbReference type="Pfam" id="PF01546">
    <property type="entry name" value="Peptidase_M20"/>
    <property type="match status" value="1"/>
</dbReference>